<gene>
    <name evidence="2" type="ORF">FL583_27700</name>
</gene>
<evidence type="ECO:0000313" key="3">
    <source>
        <dbReference type="Proteomes" id="UP000317982"/>
    </source>
</evidence>
<dbReference type="AlphaFoldDB" id="A0A545AKM0"/>
<evidence type="ECO:0000313" key="2">
    <source>
        <dbReference type="EMBL" id="TQS41821.1"/>
    </source>
</evidence>
<dbReference type="SUPFAM" id="SSF48452">
    <property type="entry name" value="TPR-like"/>
    <property type="match status" value="1"/>
</dbReference>
<dbReference type="CDD" id="cd00093">
    <property type="entry name" value="HTH_XRE"/>
    <property type="match status" value="1"/>
</dbReference>
<reference evidence="2 3" key="1">
    <citation type="submission" date="2019-07" db="EMBL/GenBank/DDBJ databases">
        <title>Cryptosporangium phraense sp. nov., isolated from plant litter.</title>
        <authorList>
            <person name="Suriyachadkun C."/>
        </authorList>
    </citation>
    <scope>NUCLEOTIDE SEQUENCE [LARGE SCALE GENOMIC DNA]</scope>
    <source>
        <strain evidence="2 3">A-T 5661</strain>
    </source>
</reference>
<accession>A0A545AKM0</accession>
<dbReference type="GO" id="GO:0003677">
    <property type="term" value="F:DNA binding"/>
    <property type="evidence" value="ECO:0007669"/>
    <property type="project" value="InterPro"/>
</dbReference>
<dbReference type="OrthoDB" id="4498779at2"/>
<dbReference type="PROSITE" id="PS50943">
    <property type="entry name" value="HTH_CROC1"/>
    <property type="match status" value="1"/>
</dbReference>
<organism evidence="2 3">
    <name type="scientific">Cryptosporangium phraense</name>
    <dbReference type="NCBI Taxonomy" id="2593070"/>
    <lineage>
        <taxon>Bacteria</taxon>
        <taxon>Bacillati</taxon>
        <taxon>Actinomycetota</taxon>
        <taxon>Actinomycetes</taxon>
        <taxon>Cryptosporangiales</taxon>
        <taxon>Cryptosporangiaceae</taxon>
        <taxon>Cryptosporangium</taxon>
    </lineage>
</organism>
<dbReference type="Proteomes" id="UP000317982">
    <property type="component" value="Unassembled WGS sequence"/>
</dbReference>
<dbReference type="Pfam" id="PF01381">
    <property type="entry name" value="HTH_3"/>
    <property type="match status" value="1"/>
</dbReference>
<dbReference type="EMBL" id="VIRS01000022">
    <property type="protein sequence ID" value="TQS41821.1"/>
    <property type="molecule type" value="Genomic_DNA"/>
</dbReference>
<dbReference type="InterPro" id="IPR001387">
    <property type="entry name" value="Cro/C1-type_HTH"/>
</dbReference>
<dbReference type="InterPro" id="IPR010982">
    <property type="entry name" value="Lambda_DNA-bd_dom_sf"/>
</dbReference>
<dbReference type="InterPro" id="IPR011990">
    <property type="entry name" value="TPR-like_helical_dom_sf"/>
</dbReference>
<protein>
    <submittedName>
        <fullName evidence="2">Helix-turn-helix transcriptional regulator</fullName>
    </submittedName>
</protein>
<proteinExistence type="predicted"/>
<dbReference type="SUPFAM" id="SSF47413">
    <property type="entry name" value="lambda repressor-like DNA-binding domains"/>
    <property type="match status" value="1"/>
</dbReference>
<name>A0A545AKM0_9ACTN</name>
<keyword evidence="3" id="KW-1185">Reference proteome</keyword>
<sequence length="482" mass="52015">MTRGRKVPPVAALPQRTLRQPREVSVVSSEELRAAREQQRLTLGQFADLTGRDKGHLSRVERGERAITPALVRDYERVLNTSFAPSIVAMPDGPVRAVGVPDRTLSTGEAVSALIDWSAETDRDTPGQAAAVSDLAEAVAEWATRTSGTVNRRELLTRLSTVFAVAAASPMLTQRVLDLASSASTDTGARHPAGVALIADNLMRCRQQADVLGPSASLPAVAAQQQILSEFLSASGADNSTLAVFAEANQLMGWLLFNLGDYRSAQHYYEEARAAAHEAHDMELVTYVLCAMSHLATWQGRPRVGIDHAVAAAQWASRTSSAPARGYAADVMVRAFVADRDASSARRALDQEHTALASISADQPPTRWWYFYDESFALGTETEYALGFGFTEQADRAAKKTLRLADPSNVHNYAFSLLLQSEVLIQAGEIAGAAQLIGDVAGFGPSSPRAQQRISGLRKSLAPWADHSSVRELDERLRTTAP</sequence>
<evidence type="ECO:0000259" key="1">
    <source>
        <dbReference type="PROSITE" id="PS50943"/>
    </source>
</evidence>
<comment type="caution">
    <text evidence="2">The sequence shown here is derived from an EMBL/GenBank/DDBJ whole genome shotgun (WGS) entry which is preliminary data.</text>
</comment>
<dbReference type="Gene3D" id="1.10.260.40">
    <property type="entry name" value="lambda repressor-like DNA-binding domains"/>
    <property type="match status" value="1"/>
</dbReference>
<dbReference type="SMART" id="SM00530">
    <property type="entry name" value="HTH_XRE"/>
    <property type="match status" value="1"/>
</dbReference>
<dbReference type="InParanoid" id="A0A545AKM0"/>
<feature type="domain" description="HTH cro/C1-type" evidence="1">
    <location>
        <begin position="32"/>
        <end position="86"/>
    </location>
</feature>